<gene>
    <name evidence="1" type="ORF">CLW00_102441</name>
</gene>
<protein>
    <submittedName>
        <fullName evidence="1">Uncharacterized protein</fullName>
    </submittedName>
</protein>
<sequence length="129" mass="14765">MDNRQFKSFVSAYRDSLQKGEKAKGPDGKPIESETDWIYFDRETLEKLLKMTDPKTGGIKMYLGVYTKENLDILPKDREDRENYIGMLSLALTPANRTRQGIVDVQEEEIYENGGTLCPPFCQPPPTEI</sequence>
<reference evidence="1 2" key="1">
    <citation type="submission" date="2018-03" db="EMBL/GenBank/DDBJ databases">
        <title>Genomic Encyclopedia of Archaeal and Bacterial Type Strains, Phase II (KMG-II): from individual species to whole genera.</title>
        <authorList>
            <person name="Goeker M."/>
        </authorList>
    </citation>
    <scope>NUCLEOTIDE SEQUENCE [LARGE SCALE GENOMIC DNA]</scope>
    <source>
        <strain evidence="1 2">DSM 27929</strain>
    </source>
</reference>
<comment type="caution">
    <text evidence="1">The sequence shown here is derived from an EMBL/GenBank/DDBJ whole genome shotgun (WGS) entry which is preliminary data.</text>
</comment>
<proteinExistence type="predicted"/>
<evidence type="ECO:0000313" key="2">
    <source>
        <dbReference type="Proteomes" id="UP000238157"/>
    </source>
</evidence>
<organism evidence="1 2">
    <name type="scientific">Mongoliibacter ruber</name>
    <dbReference type="NCBI Taxonomy" id="1750599"/>
    <lineage>
        <taxon>Bacteria</taxon>
        <taxon>Pseudomonadati</taxon>
        <taxon>Bacteroidota</taxon>
        <taxon>Cytophagia</taxon>
        <taxon>Cytophagales</taxon>
        <taxon>Cyclobacteriaceae</taxon>
        <taxon>Mongoliibacter</taxon>
    </lineage>
</organism>
<accession>A0A2T0WTE2</accession>
<dbReference type="AlphaFoldDB" id="A0A2T0WTE2"/>
<dbReference type="Proteomes" id="UP000238157">
    <property type="component" value="Unassembled WGS sequence"/>
</dbReference>
<dbReference type="OrthoDB" id="838788at2"/>
<dbReference type="EMBL" id="PVTR01000002">
    <property type="protein sequence ID" value="PRY89963.1"/>
    <property type="molecule type" value="Genomic_DNA"/>
</dbReference>
<dbReference type="RefSeq" id="WP_106132626.1">
    <property type="nucleotide sequence ID" value="NZ_PVTR01000002.1"/>
</dbReference>
<evidence type="ECO:0000313" key="1">
    <source>
        <dbReference type="EMBL" id="PRY89963.1"/>
    </source>
</evidence>
<name>A0A2T0WTE2_9BACT</name>
<keyword evidence="2" id="KW-1185">Reference proteome</keyword>